<evidence type="ECO:0000313" key="5">
    <source>
        <dbReference type="Proteomes" id="UP000237347"/>
    </source>
</evidence>
<keyword evidence="5" id="KW-1185">Reference proteome</keyword>
<dbReference type="AlphaFoldDB" id="A0AAW0LJ37"/>
<dbReference type="Gene3D" id="2.60.120.200">
    <property type="match status" value="2"/>
</dbReference>
<dbReference type="GO" id="GO:0004553">
    <property type="term" value="F:hydrolase activity, hydrolyzing O-glycosyl compounds"/>
    <property type="evidence" value="ECO:0007669"/>
    <property type="project" value="InterPro"/>
</dbReference>
<keyword evidence="2" id="KW-0326">Glycosidase</keyword>
<accession>A0AAW0LJ37</accession>
<evidence type="ECO:0000259" key="3">
    <source>
        <dbReference type="Pfam" id="PF00722"/>
    </source>
</evidence>
<dbReference type="InterPro" id="IPR044791">
    <property type="entry name" value="Beta-glucanase/XTH"/>
</dbReference>
<dbReference type="Proteomes" id="UP000237347">
    <property type="component" value="Unassembled WGS sequence"/>
</dbReference>
<dbReference type="EMBL" id="PKMF04000088">
    <property type="protein sequence ID" value="KAK7851340.1"/>
    <property type="molecule type" value="Genomic_DNA"/>
</dbReference>
<feature type="domain" description="GH16" evidence="3">
    <location>
        <begin position="59"/>
        <end position="110"/>
    </location>
</feature>
<dbReference type="InterPro" id="IPR013320">
    <property type="entry name" value="ConA-like_dom_sf"/>
</dbReference>
<sequence length="153" mass="17235">MSFTSLTALVVGSGAVSKRTFLFGSFEMLIKLVPGNSARTIIAYYLSSDRSKRDDIDFEWYIDSVPIRVFRNYQNKGIAYPNEQVMRVYASIWDGDNWATEGGRIKINWANAPFIAKFAQFRPRACYWNGLLVLVNVPPIPILTGGLLPCTTN</sequence>
<name>A0AAW0LJ37_QUESU</name>
<dbReference type="PANTHER" id="PTHR31062">
    <property type="entry name" value="XYLOGLUCAN ENDOTRANSGLUCOSYLASE/HYDROLASE PROTEIN 8-RELATED"/>
    <property type="match status" value="1"/>
</dbReference>
<evidence type="ECO:0000313" key="4">
    <source>
        <dbReference type="EMBL" id="KAK7851340.1"/>
    </source>
</evidence>
<keyword evidence="1" id="KW-0378">Hydrolase</keyword>
<dbReference type="InterPro" id="IPR000757">
    <property type="entry name" value="Beta-glucanase-like"/>
</dbReference>
<gene>
    <name evidence="4" type="primary">XTH26_2</name>
    <name evidence="4" type="ORF">CFP56_042262</name>
</gene>
<dbReference type="SUPFAM" id="SSF49899">
    <property type="entry name" value="Concanavalin A-like lectins/glucanases"/>
    <property type="match status" value="1"/>
</dbReference>
<comment type="caution">
    <text evidence="4">The sequence shown here is derived from an EMBL/GenBank/DDBJ whole genome shotgun (WGS) entry which is preliminary data.</text>
</comment>
<protein>
    <submittedName>
        <fullName evidence="4">Xyloglucan endotransglucosylase/hydrolase protein 26</fullName>
    </submittedName>
</protein>
<proteinExistence type="predicted"/>
<organism evidence="4 5">
    <name type="scientific">Quercus suber</name>
    <name type="common">Cork oak</name>
    <dbReference type="NCBI Taxonomy" id="58331"/>
    <lineage>
        <taxon>Eukaryota</taxon>
        <taxon>Viridiplantae</taxon>
        <taxon>Streptophyta</taxon>
        <taxon>Embryophyta</taxon>
        <taxon>Tracheophyta</taxon>
        <taxon>Spermatophyta</taxon>
        <taxon>Magnoliopsida</taxon>
        <taxon>eudicotyledons</taxon>
        <taxon>Gunneridae</taxon>
        <taxon>Pentapetalae</taxon>
        <taxon>rosids</taxon>
        <taxon>fabids</taxon>
        <taxon>Fagales</taxon>
        <taxon>Fagaceae</taxon>
        <taxon>Quercus</taxon>
    </lineage>
</organism>
<reference evidence="4 5" key="1">
    <citation type="journal article" date="2018" name="Sci. Data">
        <title>The draft genome sequence of cork oak.</title>
        <authorList>
            <person name="Ramos A.M."/>
            <person name="Usie A."/>
            <person name="Barbosa P."/>
            <person name="Barros P.M."/>
            <person name="Capote T."/>
            <person name="Chaves I."/>
            <person name="Simoes F."/>
            <person name="Abreu I."/>
            <person name="Carrasquinho I."/>
            <person name="Faro C."/>
            <person name="Guimaraes J.B."/>
            <person name="Mendonca D."/>
            <person name="Nobrega F."/>
            <person name="Rodrigues L."/>
            <person name="Saibo N.J.M."/>
            <person name="Varela M.C."/>
            <person name="Egas C."/>
            <person name="Matos J."/>
            <person name="Miguel C.M."/>
            <person name="Oliveira M.M."/>
            <person name="Ricardo C.P."/>
            <person name="Goncalves S."/>
        </authorList>
    </citation>
    <scope>NUCLEOTIDE SEQUENCE [LARGE SCALE GENOMIC DNA]</scope>
    <source>
        <strain evidence="5">cv. HL8</strain>
    </source>
</reference>
<dbReference type="GO" id="GO:0005975">
    <property type="term" value="P:carbohydrate metabolic process"/>
    <property type="evidence" value="ECO:0007669"/>
    <property type="project" value="InterPro"/>
</dbReference>
<evidence type="ECO:0000256" key="2">
    <source>
        <dbReference type="ARBA" id="ARBA00023295"/>
    </source>
</evidence>
<evidence type="ECO:0000256" key="1">
    <source>
        <dbReference type="ARBA" id="ARBA00022801"/>
    </source>
</evidence>
<dbReference type="Pfam" id="PF00722">
    <property type="entry name" value="Glyco_hydro_16"/>
    <property type="match status" value="1"/>
</dbReference>